<evidence type="ECO:0000313" key="3">
    <source>
        <dbReference type="Proteomes" id="UP000095192"/>
    </source>
</evidence>
<protein>
    <submittedName>
        <fullName evidence="2">Uncharacterized protein</fullName>
    </submittedName>
</protein>
<name>A0A1D3D8A4_9EIME</name>
<dbReference type="EMBL" id="JROU02000311">
    <property type="protein sequence ID" value="OEH79686.1"/>
    <property type="molecule type" value="Genomic_DNA"/>
</dbReference>
<dbReference type="VEuPathDB" id="ToxoDB:cyc_03684"/>
<sequence>MMHLLLSSLLPDFTIFKRPSHSKKPFVELDHQVQQAEQLIEQQQRHSNSKDPELLYNFLVAHLESDSAEWRVACDSVYSILGYLPWGPRDPKWRIHKDAVLETREGNYQVVGQLKRALDNMKKATKKLGSIKRLCDDTLNLGGPLLKVPSGDAISRDMLHYLDRAHAAQKYLVSFVEGILDRHEAFDEKYTSDAPDVAFSNLSVAAYQEASHQARSLLPSLPLELRNITLFSTALDTFMAEIQQKHREGVPLGGPPAKRAVPEPPGGIDIASLSPRSKVKIRLPVEILRPPQK</sequence>
<proteinExistence type="predicted"/>
<organism evidence="2 3">
    <name type="scientific">Cyclospora cayetanensis</name>
    <dbReference type="NCBI Taxonomy" id="88456"/>
    <lineage>
        <taxon>Eukaryota</taxon>
        <taxon>Sar</taxon>
        <taxon>Alveolata</taxon>
        <taxon>Apicomplexa</taxon>
        <taxon>Conoidasida</taxon>
        <taxon>Coccidia</taxon>
        <taxon>Eucoccidiorida</taxon>
        <taxon>Eimeriorina</taxon>
        <taxon>Eimeriidae</taxon>
        <taxon>Cyclospora</taxon>
    </lineage>
</organism>
<dbReference type="Proteomes" id="UP000095192">
    <property type="component" value="Unassembled WGS sequence"/>
</dbReference>
<reference evidence="2 3" key="1">
    <citation type="journal article" date="2016" name="BMC Genomics">
        <title>Comparative genomics reveals Cyclospora cayetanensis possesses coccidia-like metabolism and invasion components but unique surface antigens.</title>
        <authorList>
            <person name="Liu S."/>
            <person name="Wang L."/>
            <person name="Zheng H."/>
            <person name="Xu Z."/>
            <person name="Roellig D.M."/>
            <person name="Li N."/>
            <person name="Frace M.A."/>
            <person name="Tang K."/>
            <person name="Arrowood M.J."/>
            <person name="Moss D.M."/>
            <person name="Zhang L."/>
            <person name="Feng Y."/>
            <person name="Xiao L."/>
        </authorList>
    </citation>
    <scope>NUCLEOTIDE SEQUENCE [LARGE SCALE GENOMIC DNA]</scope>
    <source>
        <strain evidence="2 3">CHN_HEN01</strain>
    </source>
</reference>
<dbReference type="VEuPathDB" id="ToxoDB:LOC34620340"/>
<dbReference type="AlphaFoldDB" id="A0A1D3D8A4"/>
<gene>
    <name evidence="2" type="ORF">cyc_03684</name>
</gene>
<keyword evidence="3" id="KW-1185">Reference proteome</keyword>
<evidence type="ECO:0000256" key="1">
    <source>
        <dbReference type="SAM" id="MobiDB-lite"/>
    </source>
</evidence>
<evidence type="ECO:0000313" key="2">
    <source>
        <dbReference type="EMBL" id="OEH79686.1"/>
    </source>
</evidence>
<accession>A0A1D3D8A4</accession>
<comment type="caution">
    <text evidence="2">The sequence shown here is derived from an EMBL/GenBank/DDBJ whole genome shotgun (WGS) entry which is preliminary data.</text>
</comment>
<dbReference type="InParanoid" id="A0A1D3D8A4"/>
<feature type="region of interest" description="Disordered" evidence="1">
    <location>
        <begin position="248"/>
        <end position="272"/>
    </location>
</feature>